<comment type="caution">
    <text evidence="5">The sequence shown here is derived from an EMBL/GenBank/DDBJ whole genome shotgun (WGS) entry which is preliminary data.</text>
</comment>
<keyword evidence="1 4" id="KW-0732">Signal</keyword>
<dbReference type="Proteomes" id="UP000277424">
    <property type="component" value="Unassembled WGS sequence"/>
</dbReference>
<organism evidence="5 6">
    <name type="scientific">Oceanibaculum indicum</name>
    <dbReference type="NCBI Taxonomy" id="526216"/>
    <lineage>
        <taxon>Bacteria</taxon>
        <taxon>Pseudomonadati</taxon>
        <taxon>Pseudomonadota</taxon>
        <taxon>Alphaproteobacteria</taxon>
        <taxon>Rhodospirillales</taxon>
        <taxon>Oceanibaculaceae</taxon>
        <taxon>Oceanibaculum</taxon>
    </lineage>
</organism>
<feature type="binding site" evidence="3">
    <location>
        <position position="215"/>
    </location>
    <ligand>
        <name>substrate</name>
    </ligand>
</feature>
<sequence>MNLRKILKTATIAGLACGILAMAAGDAEAQKRIRWKMGSTYPGSLTQLGTLAKRVDAQIDLVSGGNIQIKFFEPGALVPALEVFDAVAQGSVDTAFSTPGYWAGKVPALQLFAAVPFGPNAGEYLAWFYFGGGKEIFDDIYHKNGIHSVMCAIIAPEASGWFRKEIKTAEDLKGLKMRFFGLGAKVMEKMGVSTQLLAGGDIYPALELGTIDATEFSMPAIDLKLGFHQVAKHYYFPGWHQQSTLFDLMINKAKWDALDKTQQAQIEAVCGDNIRYGFAEGEAIQFGALKELKAKGVNIHTWPKEILDQLEAAWQEVAKEQSADPDFKRAWDSLQAFRKDYVAWKEVGYLK</sequence>
<dbReference type="Gene3D" id="3.40.190.10">
    <property type="entry name" value="Periplasmic binding protein-like II"/>
    <property type="match status" value="1"/>
</dbReference>
<evidence type="ECO:0000313" key="6">
    <source>
        <dbReference type="Proteomes" id="UP000277424"/>
    </source>
</evidence>
<dbReference type="RefSeq" id="WP_121219835.1">
    <property type="nucleotide sequence ID" value="NZ_RBIG01000002.1"/>
</dbReference>
<dbReference type="AlphaFoldDB" id="A0A420WGT1"/>
<reference evidence="5 6" key="1">
    <citation type="submission" date="2018-10" db="EMBL/GenBank/DDBJ databases">
        <title>Comparative analysis of microorganisms from saline springs in Andes Mountain Range, Colombia.</title>
        <authorList>
            <person name="Rubin E."/>
        </authorList>
    </citation>
    <scope>NUCLEOTIDE SEQUENCE [LARGE SCALE GENOMIC DNA]</scope>
    <source>
        <strain evidence="5 6">USBA 36</strain>
    </source>
</reference>
<name>A0A420WGT1_9PROT</name>
<gene>
    <name evidence="5" type="ORF">BCL74_2134</name>
</gene>
<evidence type="ECO:0000256" key="1">
    <source>
        <dbReference type="ARBA" id="ARBA00022729"/>
    </source>
</evidence>
<evidence type="ECO:0000256" key="3">
    <source>
        <dbReference type="PIRSR" id="PIRSR039026-2"/>
    </source>
</evidence>
<feature type="chain" id="PRO_5019211865" evidence="4">
    <location>
        <begin position="24"/>
        <end position="351"/>
    </location>
</feature>
<dbReference type="GO" id="GO:0031317">
    <property type="term" value="C:tripartite ATP-independent periplasmic transporter complex"/>
    <property type="evidence" value="ECO:0007669"/>
    <property type="project" value="InterPro"/>
</dbReference>
<dbReference type="PIRSF" id="PIRSF039026">
    <property type="entry name" value="SiaP"/>
    <property type="match status" value="1"/>
</dbReference>
<feature type="binding site" evidence="2">
    <location>
        <position position="178"/>
    </location>
    <ligand>
        <name>substrate</name>
    </ligand>
</feature>
<dbReference type="GO" id="GO:0046872">
    <property type="term" value="F:metal ion binding"/>
    <property type="evidence" value="ECO:0007669"/>
    <property type="project" value="UniProtKB-KW"/>
</dbReference>
<keyword evidence="3" id="KW-0479">Metal-binding</keyword>
<dbReference type="PANTHER" id="PTHR33376:SF5">
    <property type="entry name" value="EXTRACYTOPLASMIC SOLUTE RECEPTOR PROTEIN"/>
    <property type="match status" value="1"/>
</dbReference>
<dbReference type="InterPro" id="IPR018389">
    <property type="entry name" value="DctP_fam"/>
</dbReference>
<dbReference type="EMBL" id="RBIG01000002">
    <property type="protein sequence ID" value="RKQ70193.1"/>
    <property type="molecule type" value="Genomic_DNA"/>
</dbReference>
<dbReference type="Pfam" id="PF03480">
    <property type="entry name" value="DctP"/>
    <property type="match status" value="1"/>
</dbReference>
<evidence type="ECO:0000256" key="4">
    <source>
        <dbReference type="SAM" id="SignalP"/>
    </source>
</evidence>
<dbReference type="OrthoDB" id="9780733at2"/>
<evidence type="ECO:0000256" key="2">
    <source>
        <dbReference type="PIRSR" id="PIRSR039026-1"/>
    </source>
</evidence>
<feature type="binding site" evidence="2">
    <location>
        <position position="157"/>
    </location>
    <ligand>
        <name>substrate</name>
    </ligand>
</feature>
<proteinExistence type="predicted"/>
<feature type="binding site" evidence="3">
    <location>
        <position position="216"/>
    </location>
    <ligand>
        <name>Na(+)</name>
        <dbReference type="ChEBI" id="CHEBI:29101"/>
    </ligand>
</feature>
<dbReference type="CDD" id="cd13604">
    <property type="entry name" value="PBP2_TRAP_ketoacid_lactate_like"/>
    <property type="match status" value="1"/>
</dbReference>
<dbReference type="InterPro" id="IPR026289">
    <property type="entry name" value="SBP_TakP-like"/>
</dbReference>
<evidence type="ECO:0000313" key="5">
    <source>
        <dbReference type="EMBL" id="RKQ70193.1"/>
    </source>
</evidence>
<dbReference type="PANTHER" id="PTHR33376">
    <property type="match status" value="1"/>
</dbReference>
<dbReference type="GO" id="GO:0055085">
    <property type="term" value="P:transmembrane transport"/>
    <property type="evidence" value="ECO:0007669"/>
    <property type="project" value="InterPro"/>
</dbReference>
<dbReference type="Gene3D" id="3.40.190.170">
    <property type="entry name" value="Bacterial extracellular solute-binding protein, family 7"/>
    <property type="match status" value="1"/>
</dbReference>
<feature type="signal peptide" evidence="4">
    <location>
        <begin position="1"/>
        <end position="23"/>
    </location>
</feature>
<dbReference type="InterPro" id="IPR038404">
    <property type="entry name" value="TRAP_DctP_sf"/>
</dbReference>
<feature type="binding site" evidence="3">
    <location>
        <position position="241"/>
    </location>
    <ligand>
        <name>substrate</name>
    </ligand>
</feature>
<dbReference type="NCBIfam" id="NF037995">
    <property type="entry name" value="TRAP_S1"/>
    <property type="match status" value="1"/>
</dbReference>
<accession>A0A420WGT1</accession>
<protein>
    <submittedName>
        <fullName evidence="5">TRAP-type mannitol/chloroaromatic compound transport system substrate-binding protein</fullName>
    </submittedName>
</protein>